<dbReference type="InterPro" id="IPR029058">
    <property type="entry name" value="AB_hydrolase_fold"/>
</dbReference>
<dbReference type="Proteomes" id="UP000037904">
    <property type="component" value="Unassembled WGS sequence"/>
</dbReference>
<dbReference type="SUPFAM" id="SSF53474">
    <property type="entry name" value="alpha/beta-Hydrolases"/>
    <property type="match status" value="1"/>
</dbReference>
<dbReference type="AlphaFoldDB" id="A0A0M9EUM0"/>
<feature type="domain" description="AB hydrolase-1" evidence="1">
    <location>
        <begin position="28"/>
        <end position="154"/>
    </location>
</feature>
<dbReference type="PANTHER" id="PTHR43798">
    <property type="entry name" value="MONOACYLGLYCEROL LIPASE"/>
    <property type="match status" value="1"/>
</dbReference>
<gene>
    <name evidence="2" type="ORF">FLAG1_07321</name>
</gene>
<protein>
    <recommendedName>
        <fullName evidence="1">AB hydrolase-1 domain-containing protein</fullName>
    </recommendedName>
</protein>
<evidence type="ECO:0000313" key="3">
    <source>
        <dbReference type="Proteomes" id="UP000037904"/>
    </source>
</evidence>
<evidence type="ECO:0000313" key="2">
    <source>
        <dbReference type="EMBL" id="KPA39826.1"/>
    </source>
</evidence>
<evidence type="ECO:0000259" key="1">
    <source>
        <dbReference type="Pfam" id="PF12697"/>
    </source>
</evidence>
<comment type="caution">
    <text evidence="2">The sequence shown here is derived from an EMBL/GenBank/DDBJ whole genome shotgun (WGS) entry which is preliminary data.</text>
</comment>
<dbReference type="PANTHER" id="PTHR43798:SF33">
    <property type="entry name" value="HYDROLASE, PUTATIVE (AFU_ORTHOLOGUE AFUA_2G14860)-RELATED"/>
    <property type="match status" value="1"/>
</dbReference>
<accession>A0A0M9EUM0</accession>
<keyword evidence="3" id="KW-1185">Reference proteome</keyword>
<dbReference type="GO" id="GO:0016020">
    <property type="term" value="C:membrane"/>
    <property type="evidence" value="ECO:0007669"/>
    <property type="project" value="TreeGrafter"/>
</dbReference>
<proteinExistence type="predicted"/>
<dbReference type="Gene3D" id="3.40.50.1820">
    <property type="entry name" value="alpha/beta hydrolase"/>
    <property type="match status" value="1"/>
</dbReference>
<organism evidence="2 3">
    <name type="scientific">Fusarium langsethiae</name>
    <dbReference type="NCBI Taxonomy" id="179993"/>
    <lineage>
        <taxon>Eukaryota</taxon>
        <taxon>Fungi</taxon>
        <taxon>Dikarya</taxon>
        <taxon>Ascomycota</taxon>
        <taxon>Pezizomycotina</taxon>
        <taxon>Sordariomycetes</taxon>
        <taxon>Hypocreomycetidae</taxon>
        <taxon>Hypocreales</taxon>
        <taxon>Nectriaceae</taxon>
        <taxon>Fusarium</taxon>
    </lineage>
</organism>
<dbReference type="Pfam" id="PF12697">
    <property type="entry name" value="Abhydrolase_6"/>
    <property type="match status" value="1"/>
</dbReference>
<dbReference type="InterPro" id="IPR050266">
    <property type="entry name" value="AB_hydrolase_sf"/>
</dbReference>
<dbReference type="EMBL" id="JXCE01000168">
    <property type="protein sequence ID" value="KPA39826.1"/>
    <property type="molecule type" value="Genomic_DNA"/>
</dbReference>
<dbReference type="InterPro" id="IPR000073">
    <property type="entry name" value="AB_hydrolase_1"/>
</dbReference>
<sequence length="279" mass="31063">MTLIISETSKPQNEIFFRSYNDSSPTTVVLIHGLFSCNLEWEHVVPFLGDYHLVIPDLPQHSKSKEVGPWSLELGADSVAHLIRTYAHNGRAHVVGLSLGGFTTMEIVRRHPDVVMSAFVTGAAPFMPWQAWMAERPSLLHYGLRLVMNSGFYTFSVWKAGLKDHNQLKNEIACNNDWNLVNDAYGGLAKWGEEAVNDIASEDRRILAIAGDQGDNIEGTKQMAGVFRSQGRSDGKKSTACVIKGAIHGWNLQFPELFADGIKAWVEDKPLPEEFIDLL</sequence>
<dbReference type="OrthoDB" id="8119704at2759"/>
<reference evidence="2 3" key="1">
    <citation type="submission" date="2015-04" db="EMBL/GenBank/DDBJ databases">
        <title>The draft genome sequence of Fusarium langsethiae, a T-2/HT-2 mycotoxin producer.</title>
        <authorList>
            <person name="Lysoe E."/>
            <person name="Divon H.H."/>
            <person name="Terzi V."/>
            <person name="Orru L."/>
            <person name="Lamontanara A."/>
            <person name="Kolseth A.-K."/>
            <person name="Frandsen R.J."/>
            <person name="Nielsen K."/>
            <person name="Thrane U."/>
        </authorList>
    </citation>
    <scope>NUCLEOTIDE SEQUENCE [LARGE SCALE GENOMIC DNA]</scope>
    <source>
        <strain evidence="2 3">Fl201059</strain>
    </source>
</reference>
<name>A0A0M9EUM0_FUSLA</name>